<keyword evidence="2" id="KW-1185">Reference proteome</keyword>
<organism evidence="1 2">
    <name type="scientific">Amphibiibacter pelophylacis</name>
    <dbReference type="NCBI Taxonomy" id="1799477"/>
    <lineage>
        <taxon>Bacteria</taxon>
        <taxon>Pseudomonadati</taxon>
        <taxon>Pseudomonadota</taxon>
        <taxon>Betaproteobacteria</taxon>
        <taxon>Burkholderiales</taxon>
        <taxon>Sphaerotilaceae</taxon>
        <taxon>Amphibiibacter</taxon>
    </lineage>
</organism>
<name>A0ACC6P236_9BURK</name>
<gene>
    <name evidence="1" type="ORF">RV045_07700</name>
</gene>
<sequence>MTDPDLQPVAVHRLVVDTNVLLDWLVFGHPDSARWLDAVRAGRLLWCVSPAVLAEYAHMTDPARWADRSSDTGETLDSLSALIQPHPDPSPPLIRPRCSDRDDQMFVDLALALAPALLLTRDRALLKLRRKLAGLGVTVAEPQISPVPAPEGAPWSGPGTAPTDSHTPPCGPLP</sequence>
<reference evidence="1" key="1">
    <citation type="submission" date="2023-10" db="EMBL/GenBank/DDBJ databases">
        <title>Amphibacter perezi, gen. nov., sp. nov. a novel taxa of the family Comamonadaceae, class Betaproteobacteria isolated from the skin microbiota of Pelophylax perezi from different populations.</title>
        <authorList>
            <person name="Costa S."/>
            <person name="Proenca D.N."/>
            <person name="Lopes I."/>
            <person name="Morais P.V."/>
        </authorList>
    </citation>
    <scope>NUCLEOTIDE SEQUENCE</scope>
    <source>
        <strain evidence="1">SL12-8</strain>
    </source>
</reference>
<evidence type="ECO:0000313" key="2">
    <source>
        <dbReference type="Proteomes" id="UP001364695"/>
    </source>
</evidence>
<dbReference type="EMBL" id="JAWDIE010000009">
    <property type="protein sequence ID" value="MEJ7138313.1"/>
    <property type="molecule type" value="Genomic_DNA"/>
</dbReference>
<dbReference type="Proteomes" id="UP001364695">
    <property type="component" value="Unassembled WGS sequence"/>
</dbReference>
<protein>
    <submittedName>
        <fullName evidence="1">Toxin-antitoxin system toxin component, PIN family</fullName>
    </submittedName>
</protein>
<accession>A0ACC6P236</accession>
<proteinExistence type="predicted"/>
<comment type="caution">
    <text evidence="1">The sequence shown here is derived from an EMBL/GenBank/DDBJ whole genome shotgun (WGS) entry which is preliminary data.</text>
</comment>
<evidence type="ECO:0000313" key="1">
    <source>
        <dbReference type="EMBL" id="MEJ7138313.1"/>
    </source>
</evidence>